<dbReference type="InterPro" id="IPR004399">
    <property type="entry name" value="HMP/HMP-P_kinase_dom"/>
</dbReference>
<keyword evidence="9" id="KW-1185">Reference proteome</keyword>
<dbReference type="EMBL" id="FOCW01000001">
    <property type="protein sequence ID" value="SEN26062.1"/>
    <property type="molecule type" value="Genomic_DNA"/>
</dbReference>
<accession>A0A1H8F2V2</accession>
<dbReference type="NCBIfam" id="TIGR00097">
    <property type="entry name" value="HMP-P_kinase"/>
    <property type="match status" value="1"/>
</dbReference>
<dbReference type="InterPro" id="IPR029056">
    <property type="entry name" value="Ribokinase-like"/>
</dbReference>
<dbReference type="GO" id="GO:0008902">
    <property type="term" value="F:hydroxymethylpyrimidine kinase activity"/>
    <property type="evidence" value="ECO:0007669"/>
    <property type="project" value="UniProtKB-EC"/>
</dbReference>
<dbReference type="GO" id="GO:0008972">
    <property type="term" value="F:phosphomethylpyrimidine kinase activity"/>
    <property type="evidence" value="ECO:0007669"/>
    <property type="project" value="InterPro"/>
</dbReference>
<gene>
    <name evidence="8" type="ORF">SAMN02745977_00909</name>
</gene>
<evidence type="ECO:0000313" key="8">
    <source>
        <dbReference type="EMBL" id="SEN26062.1"/>
    </source>
</evidence>
<evidence type="ECO:0000256" key="2">
    <source>
        <dbReference type="ARBA" id="ARBA00012135"/>
    </source>
</evidence>
<keyword evidence="5 8" id="KW-0418">Kinase</keyword>
<reference evidence="8 9" key="1">
    <citation type="submission" date="2016-10" db="EMBL/GenBank/DDBJ databases">
        <authorList>
            <person name="de Groot N.N."/>
        </authorList>
    </citation>
    <scope>NUCLEOTIDE SEQUENCE [LARGE SCALE GENOMIC DNA]</scope>
    <source>
        <strain evidence="8 9">DSM 15123</strain>
    </source>
</reference>
<dbReference type="FunFam" id="3.40.1190.20:FF:000003">
    <property type="entry name" value="Phosphomethylpyrimidine kinase ThiD"/>
    <property type="match status" value="1"/>
</dbReference>
<dbReference type="EC" id="2.7.1.49" evidence="2"/>
<feature type="domain" description="Pyridoxamine kinase/Phosphomethylpyrimidine kinase" evidence="7">
    <location>
        <begin position="20"/>
        <end position="260"/>
    </location>
</feature>
<sequence length="281" mass="29322">MQAPDFDFSYIHVLSIAGSDSGGGAGIQADLKTCAALGVYGMTAITAITAQNTRGVTAIHSVPPEVIAAQIDAVATDIGVEAVKIGMLHAPEVAETVAAALERHAFGQVVLDPVMVATSGSVLMENSTVDVLVKRLFPLASIITPNLDEASLLLGRKLDTVDAMREAARELQQRGARAVLLKGGHLPGERVADVLLLEDGEELVMDGARIATPNTHGTGCTLSSAIASYLALGEELPDAVRMAREFVRKALEAGANVRTGTVGNGPLNHGFAPRVTRMDRL</sequence>
<evidence type="ECO:0000256" key="5">
    <source>
        <dbReference type="ARBA" id="ARBA00022777"/>
    </source>
</evidence>
<dbReference type="AlphaFoldDB" id="A0A1H8F2V2"/>
<comment type="pathway">
    <text evidence="1">Cofactor biosynthesis; thiamine diphosphate biosynthesis.</text>
</comment>
<evidence type="ECO:0000256" key="6">
    <source>
        <dbReference type="ARBA" id="ARBA00022840"/>
    </source>
</evidence>
<proteinExistence type="predicted"/>
<dbReference type="UniPathway" id="UPA00060">
    <property type="reaction ID" value="UER00138"/>
</dbReference>
<dbReference type="RefSeq" id="WP_091815506.1">
    <property type="nucleotide sequence ID" value="NZ_FOCW01000001.1"/>
</dbReference>
<dbReference type="Pfam" id="PF08543">
    <property type="entry name" value="Phos_pyr_kin"/>
    <property type="match status" value="1"/>
</dbReference>
<evidence type="ECO:0000256" key="4">
    <source>
        <dbReference type="ARBA" id="ARBA00022741"/>
    </source>
</evidence>
<dbReference type="Gene3D" id="3.40.1190.20">
    <property type="match status" value="1"/>
</dbReference>
<dbReference type="GO" id="GO:0009229">
    <property type="term" value="P:thiamine diphosphate biosynthetic process"/>
    <property type="evidence" value="ECO:0007669"/>
    <property type="project" value="UniProtKB-UniPathway"/>
</dbReference>
<protein>
    <recommendedName>
        <fullName evidence="2">hydroxymethylpyrimidine kinase</fullName>
        <ecNumber evidence="2">2.7.1.49</ecNumber>
    </recommendedName>
</protein>
<evidence type="ECO:0000313" key="9">
    <source>
        <dbReference type="Proteomes" id="UP000199531"/>
    </source>
</evidence>
<dbReference type="OrthoDB" id="9810880at2"/>
<keyword evidence="6" id="KW-0067">ATP-binding</keyword>
<keyword evidence="3" id="KW-0808">Transferase</keyword>
<dbReference type="GO" id="GO:0005829">
    <property type="term" value="C:cytosol"/>
    <property type="evidence" value="ECO:0007669"/>
    <property type="project" value="TreeGrafter"/>
</dbReference>
<dbReference type="STRING" id="1121117.SAMN02745977_00909"/>
<dbReference type="GO" id="GO:0009228">
    <property type="term" value="P:thiamine biosynthetic process"/>
    <property type="evidence" value="ECO:0007669"/>
    <property type="project" value="InterPro"/>
</dbReference>
<keyword evidence="4" id="KW-0547">Nucleotide-binding</keyword>
<organism evidence="8 9">
    <name type="scientific">Brachymonas denitrificans DSM 15123</name>
    <dbReference type="NCBI Taxonomy" id="1121117"/>
    <lineage>
        <taxon>Bacteria</taxon>
        <taxon>Pseudomonadati</taxon>
        <taxon>Pseudomonadota</taxon>
        <taxon>Betaproteobacteria</taxon>
        <taxon>Burkholderiales</taxon>
        <taxon>Comamonadaceae</taxon>
        <taxon>Brachymonas</taxon>
    </lineage>
</organism>
<evidence type="ECO:0000256" key="1">
    <source>
        <dbReference type="ARBA" id="ARBA00004948"/>
    </source>
</evidence>
<dbReference type="CDD" id="cd01169">
    <property type="entry name" value="HMPP_kinase"/>
    <property type="match status" value="1"/>
</dbReference>
<dbReference type="GO" id="GO:0005524">
    <property type="term" value="F:ATP binding"/>
    <property type="evidence" value="ECO:0007669"/>
    <property type="project" value="UniProtKB-KW"/>
</dbReference>
<dbReference type="InterPro" id="IPR013749">
    <property type="entry name" value="PM/HMP-P_kinase-1"/>
</dbReference>
<name>A0A1H8F2V2_9BURK</name>
<dbReference type="SUPFAM" id="SSF53613">
    <property type="entry name" value="Ribokinase-like"/>
    <property type="match status" value="1"/>
</dbReference>
<dbReference type="PANTHER" id="PTHR20858:SF17">
    <property type="entry name" value="HYDROXYMETHYLPYRIMIDINE_PHOSPHOMETHYLPYRIMIDINE KINASE THI20-RELATED"/>
    <property type="match status" value="1"/>
</dbReference>
<evidence type="ECO:0000256" key="3">
    <source>
        <dbReference type="ARBA" id="ARBA00022679"/>
    </source>
</evidence>
<dbReference type="PANTHER" id="PTHR20858">
    <property type="entry name" value="PHOSPHOMETHYLPYRIMIDINE KINASE"/>
    <property type="match status" value="1"/>
</dbReference>
<evidence type="ECO:0000259" key="7">
    <source>
        <dbReference type="Pfam" id="PF08543"/>
    </source>
</evidence>
<dbReference type="Proteomes" id="UP000199531">
    <property type="component" value="Unassembled WGS sequence"/>
</dbReference>